<dbReference type="Gene3D" id="1.10.3020.10">
    <property type="entry name" value="alpha-amino acid ester hydrolase ( Helical cap domain)"/>
    <property type="match status" value="1"/>
</dbReference>
<dbReference type="PANTHER" id="PTHR43056:SF10">
    <property type="entry name" value="COCE_NOND FAMILY, PUTATIVE (AFU_ORTHOLOGUE AFUA_7G00600)-RELATED"/>
    <property type="match status" value="1"/>
</dbReference>
<feature type="domain" description="Xaa-Pro dipeptidyl-peptidase C-terminal" evidence="3">
    <location>
        <begin position="387"/>
        <end position="663"/>
    </location>
</feature>
<reference evidence="4 5" key="1">
    <citation type="submission" date="2019-11" db="EMBL/GenBank/DDBJ databases">
        <title>Novel species isolated from a subtropical stream in China.</title>
        <authorList>
            <person name="Lu H."/>
        </authorList>
    </citation>
    <scope>NUCLEOTIDE SEQUENCE [LARGE SCALE GENOMIC DNA]</scope>
    <source>
        <strain evidence="4 5">FT25W</strain>
    </source>
</reference>
<proteinExistence type="predicted"/>
<protein>
    <submittedName>
        <fullName evidence="4">CocE/NonD family hydrolase</fullName>
    </submittedName>
</protein>
<evidence type="ECO:0000259" key="3">
    <source>
        <dbReference type="SMART" id="SM00939"/>
    </source>
</evidence>
<sequence length="672" mass="74595">MKKTALTLALVAGVFTIQASLAQQAALPASTPGVAAKPLYPALPSETPDEFTAPVDSFDYVRRTVMIPMRDGVKLNTVILIPRKAHHAPMLLTRTPYNAADMTAHAENAQLESVLQGYDNQPDVIVKGGYIRVVQDVRGKYGSEGDYVMNRPMAGTPFNPTPVDHSTDSWDTIEWLSKNVPESNGKVGIIGSSYDGFLPLIALVNPHPALKVAVPMNPMVDGWRGDDWFHNGAFRQINLSYIMEQVVTRRNEAHWFTSHYDDYDTFMRAGSAGELARRRGVEQSGFWRKVVAHPAYDQFWQTQAVDQILAKQPITVPTMLVHSLWDAEDIYGAIAVYKAIKPNDKDNKVFLVMGPWNHGGQDGDGTHLGPIKFNSDTGMHFREEILMPFLDRYLKDEPSAEALAATIAPVTAFETGTNKWRALDRWPAGCVTGCFIAPATLRLAADGKATLTNAAPTPLSRPAHRNDYDEYVADPAKPVPYRQRPIPPYGYDEAKGQTWPRWLVDDQREASGRTDVLSYTTGVLTAPVKISGEPVAHLLASTSGTDADWVVKVIDVYPDQVASQPELGGYQLMVSADIFRGRYRESLETARPIAADKALPYRFALPTANHVFLPGHRIMVQIQSSWFPLYDRNPQTFVPNIFYAQPADYKKATQRIYHDSYIELPLVGASVK</sequence>
<dbReference type="Pfam" id="PF08530">
    <property type="entry name" value="PepX_C"/>
    <property type="match status" value="1"/>
</dbReference>
<keyword evidence="1 4" id="KW-0378">Hydrolase</keyword>
<keyword evidence="2" id="KW-0732">Signal</keyword>
<dbReference type="PANTHER" id="PTHR43056">
    <property type="entry name" value="PEPTIDASE S9 PROLYL OLIGOPEPTIDASE"/>
    <property type="match status" value="1"/>
</dbReference>
<dbReference type="GO" id="GO:0008239">
    <property type="term" value="F:dipeptidyl-peptidase activity"/>
    <property type="evidence" value="ECO:0007669"/>
    <property type="project" value="InterPro"/>
</dbReference>
<dbReference type="AlphaFoldDB" id="A0A6L5QNY5"/>
<keyword evidence="5" id="KW-1185">Reference proteome</keyword>
<dbReference type="InterPro" id="IPR000383">
    <property type="entry name" value="Xaa-Pro-like_dom"/>
</dbReference>
<evidence type="ECO:0000313" key="4">
    <source>
        <dbReference type="EMBL" id="MRX11345.1"/>
    </source>
</evidence>
<comment type="caution">
    <text evidence="4">The sequence shown here is derived from an EMBL/GenBank/DDBJ whole genome shotgun (WGS) entry which is preliminary data.</text>
</comment>
<dbReference type="SUPFAM" id="SSF49785">
    <property type="entry name" value="Galactose-binding domain-like"/>
    <property type="match status" value="1"/>
</dbReference>
<dbReference type="InterPro" id="IPR013736">
    <property type="entry name" value="Xaa-Pro_dipept_C"/>
</dbReference>
<dbReference type="Pfam" id="PF02129">
    <property type="entry name" value="Peptidase_S15"/>
    <property type="match status" value="1"/>
</dbReference>
<dbReference type="EMBL" id="WKJM01000032">
    <property type="protein sequence ID" value="MRX11345.1"/>
    <property type="molecule type" value="Genomic_DNA"/>
</dbReference>
<evidence type="ECO:0000256" key="2">
    <source>
        <dbReference type="SAM" id="SignalP"/>
    </source>
</evidence>
<dbReference type="InterPro" id="IPR029058">
    <property type="entry name" value="AB_hydrolase_fold"/>
</dbReference>
<dbReference type="NCBIfam" id="TIGR00976">
    <property type="entry name" value="CocE_NonD"/>
    <property type="match status" value="1"/>
</dbReference>
<evidence type="ECO:0000313" key="5">
    <source>
        <dbReference type="Proteomes" id="UP000481037"/>
    </source>
</evidence>
<dbReference type="Gene3D" id="3.40.50.1820">
    <property type="entry name" value="alpha/beta hydrolase"/>
    <property type="match status" value="1"/>
</dbReference>
<dbReference type="SUPFAM" id="SSF53474">
    <property type="entry name" value="alpha/beta-Hydrolases"/>
    <property type="match status" value="1"/>
</dbReference>
<feature type="chain" id="PRO_5026694041" evidence="2">
    <location>
        <begin position="26"/>
        <end position="672"/>
    </location>
</feature>
<gene>
    <name evidence="4" type="ORF">GJ697_26310</name>
</gene>
<feature type="signal peptide" evidence="2">
    <location>
        <begin position="1"/>
        <end position="25"/>
    </location>
</feature>
<dbReference type="Proteomes" id="UP000481037">
    <property type="component" value="Unassembled WGS sequence"/>
</dbReference>
<evidence type="ECO:0000256" key="1">
    <source>
        <dbReference type="ARBA" id="ARBA00022801"/>
    </source>
</evidence>
<name>A0A6L5QNY5_9BURK</name>
<dbReference type="Gene3D" id="2.60.120.260">
    <property type="entry name" value="Galactose-binding domain-like"/>
    <property type="match status" value="1"/>
</dbReference>
<organism evidence="4 5">
    <name type="scientific">Duganella alba</name>
    <dbReference type="NCBI Taxonomy" id="2666081"/>
    <lineage>
        <taxon>Bacteria</taxon>
        <taxon>Pseudomonadati</taxon>
        <taxon>Pseudomonadota</taxon>
        <taxon>Betaproteobacteria</taxon>
        <taxon>Burkholderiales</taxon>
        <taxon>Oxalobacteraceae</taxon>
        <taxon>Telluria group</taxon>
        <taxon>Duganella</taxon>
    </lineage>
</organism>
<dbReference type="RefSeq" id="WP_154369496.1">
    <property type="nucleotide sequence ID" value="NZ_WKJM01000032.1"/>
</dbReference>
<dbReference type="InterPro" id="IPR005674">
    <property type="entry name" value="CocE/Ser_esterase"/>
</dbReference>
<dbReference type="InterPro" id="IPR008979">
    <property type="entry name" value="Galactose-bd-like_sf"/>
</dbReference>
<accession>A0A6L5QNY5</accession>
<dbReference type="InterPro" id="IPR050585">
    <property type="entry name" value="Xaa-Pro_dipeptidyl-ppase/CocE"/>
</dbReference>
<dbReference type="SMART" id="SM00939">
    <property type="entry name" value="PepX_C"/>
    <property type="match status" value="1"/>
</dbReference>